<dbReference type="AlphaFoldDB" id="A0A2N5Y1P8"/>
<protein>
    <recommendedName>
        <fullName evidence="7">Cell division protein FtsB</fullName>
    </recommendedName>
</protein>
<evidence type="ECO:0000313" key="8">
    <source>
        <dbReference type="EMBL" id="PLW82303.1"/>
    </source>
</evidence>
<keyword evidence="1 7" id="KW-1003">Cell membrane</keyword>
<keyword evidence="3 7" id="KW-0812">Transmembrane</keyword>
<dbReference type="Pfam" id="PF04977">
    <property type="entry name" value="DivIC"/>
    <property type="match status" value="1"/>
</dbReference>
<dbReference type="InterPro" id="IPR023081">
    <property type="entry name" value="Cell_div_FtsB"/>
</dbReference>
<keyword evidence="6 7" id="KW-0131">Cell cycle</keyword>
<dbReference type="RefSeq" id="WP_101521555.1">
    <property type="nucleotide sequence ID" value="NZ_PKLZ01000008.1"/>
</dbReference>
<dbReference type="OrthoDB" id="7061211at2"/>
<evidence type="ECO:0000256" key="6">
    <source>
        <dbReference type="ARBA" id="ARBA00023306"/>
    </source>
</evidence>
<evidence type="ECO:0000256" key="1">
    <source>
        <dbReference type="ARBA" id="ARBA00022475"/>
    </source>
</evidence>
<feature type="topological domain" description="Periplasmic" evidence="7">
    <location>
        <begin position="22"/>
        <end position="103"/>
    </location>
</feature>
<reference evidence="9" key="1">
    <citation type="submission" date="2017-11" db="EMBL/GenBank/DDBJ databases">
        <title>The draft genome sequence of Chromatocurvus sp. F02.</title>
        <authorList>
            <person name="Du Z.-J."/>
            <person name="Chang Y.-Q."/>
        </authorList>
    </citation>
    <scope>NUCLEOTIDE SEQUENCE [LARGE SCALE GENOMIC DNA]</scope>
    <source>
        <strain evidence="9">F02</strain>
    </source>
</reference>
<evidence type="ECO:0000256" key="5">
    <source>
        <dbReference type="ARBA" id="ARBA00023136"/>
    </source>
</evidence>
<keyword evidence="7" id="KW-0997">Cell inner membrane</keyword>
<dbReference type="GO" id="GO:0032153">
    <property type="term" value="C:cell division site"/>
    <property type="evidence" value="ECO:0007669"/>
    <property type="project" value="UniProtKB-UniRule"/>
</dbReference>
<dbReference type="GO" id="GO:0043093">
    <property type="term" value="P:FtsZ-dependent cytokinesis"/>
    <property type="evidence" value="ECO:0007669"/>
    <property type="project" value="UniProtKB-UniRule"/>
</dbReference>
<dbReference type="PANTHER" id="PTHR37485">
    <property type="entry name" value="CELL DIVISION PROTEIN FTSB"/>
    <property type="match status" value="1"/>
</dbReference>
<feature type="topological domain" description="Cytoplasmic" evidence="7">
    <location>
        <begin position="1"/>
        <end position="3"/>
    </location>
</feature>
<gene>
    <name evidence="7" type="primary">ftsB</name>
    <name evidence="8" type="ORF">CWI75_11060</name>
</gene>
<comment type="subunit">
    <text evidence="7">Part of a complex composed of FtsB, FtsL and FtsQ.</text>
</comment>
<keyword evidence="2 7" id="KW-0132">Cell division</keyword>
<comment type="similarity">
    <text evidence="7">Belongs to the FtsB family.</text>
</comment>
<dbReference type="NCBIfam" id="NF002058">
    <property type="entry name" value="PRK00888.1"/>
    <property type="match status" value="1"/>
</dbReference>
<evidence type="ECO:0000256" key="3">
    <source>
        <dbReference type="ARBA" id="ARBA00022692"/>
    </source>
</evidence>
<dbReference type="PANTHER" id="PTHR37485:SF1">
    <property type="entry name" value="CELL DIVISION PROTEIN FTSB"/>
    <property type="match status" value="1"/>
</dbReference>
<accession>A0A2N5Y1P8</accession>
<comment type="subcellular location">
    <subcellularLocation>
        <location evidence="7">Cell inner membrane</location>
        <topology evidence="7">Single-pass type II membrane protein</topology>
    </subcellularLocation>
    <text evidence="7">Localizes to the division septum.</text>
</comment>
<sequence length="103" mass="12011">MRSVLLVLALILVMLQYRLWFAEGSLAEMHRLEVEVAEQDEINRELRERNGRLEREVLDLQTGNEGLEQRAREQLGLVREGEIFYQFAVPADPAVRRSDSDKE</sequence>
<comment type="caution">
    <text evidence="8">The sequence shown here is derived from an EMBL/GenBank/DDBJ whole genome shotgun (WGS) entry which is preliminary data.</text>
</comment>
<evidence type="ECO:0000256" key="2">
    <source>
        <dbReference type="ARBA" id="ARBA00022618"/>
    </source>
</evidence>
<feature type="coiled-coil region" evidence="7">
    <location>
        <begin position="29"/>
        <end position="70"/>
    </location>
</feature>
<dbReference type="GO" id="GO:0030428">
    <property type="term" value="C:cell septum"/>
    <property type="evidence" value="ECO:0007669"/>
    <property type="project" value="TreeGrafter"/>
</dbReference>
<dbReference type="Proteomes" id="UP000234845">
    <property type="component" value="Unassembled WGS sequence"/>
</dbReference>
<dbReference type="HAMAP" id="MF_00599">
    <property type="entry name" value="FtsB"/>
    <property type="match status" value="1"/>
</dbReference>
<dbReference type="InterPro" id="IPR007060">
    <property type="entry name" value="FtsL/DivIC"/>
</dbReference>
<name>A0A2N5Y1P8_9GAMM</name>
<dbReference type="EMBL" id="PKLZ01000008">
    <property type="protein sequence ID" value="PLW82303.1"/>
    <property type="molecule type" value="Genomic_DNA"/>
</dbReference>
<organism evidence="8 9">
    <name type="scientific">Kineobactrum sediminis</name>
    <dbReference type="NCBI Taxonomy" id="1905677"/>
    <lineage>
        <taxon>Bacteria</taxon>
        <taxon>Pseudomonadati</taxon>
        <taxon>Pseudomonadota</taxon>
        <taxon>Gammaproteobacteria</taxon>
        <taxon>Cellvibrionales</taxon>
        <taxon>Halieaceae</taxon>
        <taxon>Kineobactrum</taxon>
    </lineage>
</organism>
<dbReference type="GO" id="GO:0005886">
    <property type="term" value="C:plasma membrane"/>
    <property type="evidence" value="ECO:0007669"/>
    <property type="project" value="UniProtKB-SubCell"/>
</dbReference>
<keyword evidence="9" id="KW-1185">Reference proteome</keyword>
<evidence type="ECO:0000313" key="9">
    <source>
        <dbReference type="Proteomes" id="UP000234845"/>
    </source>
</evidence>
<proteinExistence type="inferred from homology"/>
<keyword evidence="5 7" id="KW-0472">Membrane</keyword>
<comment type="function">
    <text evidence="7">Essential cell division protein. May link together the upstream cell division proteins, which are predominantly cytoplasmic, with the downstream cell division proteins, which are predominantly periplasmic.</text>
</comment>
<keyword evidence="7" id="KW-0175">Coiled coil</keyword>
<keyword evidence="4 7" id="KW-1133">Transmembrane helix</keyword>
<evidence type="ECO:0000256" key="4">
    <source>
        <dbReference type="ARBA" id="ARBA00022989"/>
    </source>
</evidence>
<evidence type="ECO:0000256" key="7">
    <source>
        <dbReference type="HAMAP-Rule" id="MF_00599"/>
    </source>
</evidence>